<dbReference type="EMBL" id="CT868028">
    <property type="protein sequence ID" value="CAK63839.1"/>
    <property type="molecule type" value="Genomic_DNA"/>
</dbReference>
<sequence length="417" mass="49477">MNQFDQKVPDTVPLDILLAQLKNPLIVREDHQQFLKQRHHCMPEIINNNYELLADKYLLLSNALPGCSPELIVEEFQKVIQVVEKCCNQFIEKMKKVITDLQAFANYDTQVLKGYLVQSTDIFQRCFNLVDKDLTNQDVEFLMENFTNPENTIQRHLLTLIFERNQNLQNVMQKVYTEQLDFSAQFRAQFEQLCNTNHFEPLNKLLNNQKKFWSNRVKKEVQTQKQLMEEQLPQQFLVQSNIQFAPQNQQFQQQQQQLVQPQVQQQPQQDASWVNKSQSIQIEPGNQKIIEGLLKFRAHTHELMQKHEKEFKMDIRKHCKLDGGGSFGYCWTGGYGWKGAVYESLELSNQCPQCQNLNQEMNNTAKKLYDLEYRDKGTWWVRAWFLYKKMKIFNLLHNMHNKLLSVLILKLIYHLRS</sequence>
<dbReference type="HOGENOM" id="CLU_691625_0_0_1"/>
<evidence type="ECO:0000313" key="1">
    <source>
        <dbReference type="EMBL" id="CAK63839.1"/>
    </source>
</evidence>
<keyword evidence="2" id="KW-1185">Reference proteome</keyword>
<proteinExistence type="predicted"/>
<accession>A0BZ72</accession>
<dbReference type="InParanoid" id="A0BZ72"/>
<protein>
    <submittedName>
        <fullName evidence="1">Uncharacterized protein</fullName>
    </submittedName>
</protein>
<dbReference type="GeneID" id="5017021"/>
<gene>
    <name evidence="1" type="ORF">GSPATT00033692001</name>
</gene>
<evidence type="ECO:0000313" key="2">
    <source>
        <dbReference type="Proteomes" id="UP000000600"/>
    </source>
</evidence>
<dbReference type="AlphaFoldDB" id="A0BZ72"/>
<reference evidence="1 2" key="1">
    <citation type="journal article" date="2006" name="Nature">
        <title>Global trends of whole-genome duplications revealed by the ciliate Paramecium tetraurelia.</title>
        <authorList>
            <consortium name="Genoscope"/>
            <person name="Aury J.-M."/>
            <person name="Jaillon O."/>
            <person name="Duret L."/>
            <person name="Noel B."/>
            <person name="Jubin C."/>
            <person name="Porcel B.M."/>
            <person name="Segurens B."/>
            <person name="Daubin V."/>
            <person name="Anthouard V."/>
            <person name="Aiach N."/>
            <person name="Arnaiz O."/>
            <person name="Billaut A."/>
            <person name="Beisson J."/>
            <person name="Blanc I."/>
            <person name="Bouhouche K."/>
            <person name="Camara F."/>
            <person name="Duharcourt S."/>
            <person name="Guigo R."/>
            <person name="Gogendeau D."/>
            <person name="Katinka M."/>
            <person name="Keller A.-M."/>
            <person name="Kissmehl R."/>
            <person name="Klotz C."/>
            <person name="Koll F."/>
            <person name="Le Moue A."/>
            <person name="Lepere C."/>
            <person name="Malinsky S."/>
            <person name="Nowacki M."/>
            <person name="Nowak J.K."/>
            <person name="Plattner H."/>
            <person name="Poulain J."/>
            <person name="Ruiz F."/>
            <person name="Serrano V."/>
            <person name="Zagulski M."/>
            <person name="Dessen P."/>
            <person name="Betermier M."/>
            <person name="Weissenbach J."/>
            <person name="Scarpelli C."/>
            <person name="Schachter V."/>
            <person name="Sperling L."/>
            <person name="Meyer E."/>
            <person name="Cohen J."/>
            <person name="Wincker P."/>
        </authorList>
    </citation>
    <scope>NUCLEOTIDE SEQUENCE [LARGE SCALE GENOMIC DNA]</scope>
    <source>
        <strain evidence="1 2">Stock d4-2</strain>
    </source>
</reference>
<dbReference type="KEGG" id="ptm:GSPATT00033692001"/>
<organism evidence="1 2">
    <name type="scientific">Paramecium tetraurelia</name>
    <dbReference type="NCBI Taxonomy" id="5888"/>
    <lineage>
        <taxon>Eukaryota</taxon>
        <taxon>Sar</taxon>
        <taxon>Alveolata</taxon>
        <taxon>Ciliophora</taxon>
        <taxon>Intramacronucleata</taxon>
        <taxon>Oligohymenophorea</taxon>
        <taxon>Peniculida</taxon>
        <taxon>Parameciidae</taxon>
        <taxon>Paramecium</taxon>
    </lineage>
</organism>
<dbReference type="OrthoDB" id="303717at2759"/>
<dbReference type="RefSeq" id="XP_001431237.1">
    <property type="nucleotide sequence ID" value="XM_001431200.1"/>
</dbReference>
<name>A0BZ72_PARTE</name>
<dbReference type="OMA" id="THELMQK"/>
<dbReference type="Proteomes" id="UP000000600">
    <property type="component" value="Unassembled WGS sequence"/>
</dbReference>